<keyword evidence="1" id="KW-0472">Membrane</keyword>
<dbReference type="EMBL" id="NPDR01000005">
    <property type="protein sequence ID" value="PJZ48662.1"/>
    <property type="molecule type" value="Genomic_DNA"/>
</dbReference>
<gene>
    <name evidence="3" type="ORF">CH362_12895</name>
</gene>
<feature type="transmembrane region" description="Helical" evidence="1">
    <location>
        <begin position="67"/>
        <end position="87"/>
    </location>
</feature>
<organism evidence="3 4">
    <name type="scientific">Leptospira saintgironsiae</name>
    <dbReference type="NCBI Taxonomy" id="2023183"/>
    <lineage>
        <taxon>Bacteria</taxon>
        <taxon>Pseudomonadati</taxon>
        <taxon>Spirochaetota</taxon>
        <taxon>Spirochaetia</taxon>
        <taxon>Leptospirales</taxon>
        <taxon>Leptospiraceae</taxon>
        <taxon>Leptospira</taxon>
    </lineage>
</organism>
<dbReference type="GO" id="GO:0016989">
    <property type="term" value="F:sigma factor antagonist activity"/>
    <property type="evidence" value="ECO:0007669"/>
    <property type="project" value="TreeGrafter"/>
</dbReference>
<protein>
    <submittedName>
        <fullName evidence="3">Transcriptional regulator</fullName>
    </submittedName>
</protein>
<accession>A0A2M9YAU8</accession>
<dbReference type="AlphaFoldDB" id="A0A2M9YAU8"/>
<evidence type="ECO:0000313" key="4">
    <source>
        <dbReference type="Proteomes" id="UP000231926"/>
    </source>
</evidence>
<proteinExistence type="predicted"/>
<evidence type="ECO:0000259" key="2">
    <source>
        <dbReference type="Pfam" id="PF04773"/>
    </source>
</evidence>
<dbReference type="OrthoDB" id="319159at2"/>
<dbReference type="Proteomes" id="UP000231926">
    <property type="component" value="Unassembled WGS sequence"/>
</dbReference>
<dbReference type="PANTHER" id="PTHR30273">
    <property type="entry name" value="PERIPLASMIC SIGNAL SENSOR AND SIGMA FACTOR ACTIVATOR FECR-RELATED"/>
    <property type="match status" value="1"/>
</dbReference>
<dbReference type="InterPro" id="IPR006860">
    <property type="entry name" value="FecR"/>
</dbReference>
<name>A0A2M9YAU8_9LEPT</name>
<keyword evidence="4" id="KW-1185">Reference proteome</keyword>
<feature type="domain" description="FecR protein" evidence="2">
    <location>
        <begin position="135"/>
        <end position="226"/>
    </location>
</feature>
<dbReference type="Gene3D" id="2.60.120.1440">
    <property type="match status" value="1"/>
</dbReference>
<dbReference type="InterPro" id="IPR012373">
    <property type="entry name" value="Ferrdict_sens_TM"/>
</dbReference>
<evidence type="ECO:0000313" key="3">
    <source>
        <dbReference type="EMBL" id="PJZ48662.1"/>
    </source>
</evidence>
<keyword evidence="1" id="KW-1133">Transmembrane helix</keyword>
<sequence>MKGRMDENFEHKIRKAIEGEKNEYSSSIDKLSDMLSKSWVSPPSNISFEEIYEKAQASKVISFKKPLLYTIASAAAILIGAFSFLILRNPKAPPIKNELGISVTKIIGKGYLFSSDSDKLLALNEGESVGSGQILKTEPGSKLFLSIAKGEGMILEESTELEIMKEGKQSFRLRNGSILVHLHKNLKKDEFKIITETGLVEVRGTKFEVKESLKEGTIVSVLEGRVAAKSITEPNRGEQVLQPGQKIRLEAKGFQRTFLSSAEQKDLGFKFSELHVDEIARSSEKSFSNKDDLFNEYQRLERVILSNGETLEGVIVDMDENFMYLQTLEKEIKIQRDSVMEVIQLR</sequence>
<evidence type="ECO:0000256" key="1">
    <source>
        <dbReference type="SAM" id="Phobius"/>
    </source>
</evidence>
<dbReference type="Pfam" id="PF04773">
    <property type="entry name" value="FecR"/>
    <property type="match status" value="1"/>
</dbReference>
<comment type="caution">
    <text evidence="3">The sequence shown here is derived from an EMBL/GenBank/DDBJ whole genome shotgun (WGS) entry which is preliminary data.</text>
</comment>
<dbReference type="PANTHER" id="PTHR30273:SF2">
    <property type="entry name" value="PROTEIN FECR"/>
    <property type="match status" value="1"/>
</dbReference>
<keyword evidence="1" id="KW-0812">Transmembrane</keyword>
<reference evidence="3 4" key="1">
    <citation type="submission" date="2017-07" db="EMBL/GenBank/DDBJ databases">
        <title>Leptospira spp. isolated from tropical soils.</title>
        <authorList>
            <person name="Thibeaux R."/>
            <person name="Iraola G."/>
            <person name="Ferres I."/>
            <person name="Bierque E."/>
            <person name="Girault D."/>
            <person name="Soupe-Gilbert M.-E."/>
            <person name="Picardeau M."/>
            <person name="Goarant C."/>
        </authorList>
    </citation>
    <scope>NUCLEOTIDE SEQUENCE [LARGE SCALE GENOMIC DNA]</scope>
    <source>
        <strain evidence="3 4">FH4-C-A2</strain>
    </source>
</reference>